<dbReference type="Proteomes" id="UP000572540">
    <property type="component" value="Unassembled WGS sequence"/>
</dbReference>
<dbReference type="RefSeq" id="WP_179707477.1">
    <property type="nucleotide sequence ID" value="NZ_JACCAU010000001.1"/>
</dbReference>
<gene>
    <name evidence="7" type="ORF">GGD41_005102</name>
</gene>
<keyword evidence="4" id="KW-0443">Lipid metabolism</keyword>
<evidence type="ECO:0000313" key="8">
    <source>
        <dbReference type="Proteomes" id="UP000572540"/>
    </source>
</evidence>
<dbReference type="InterPro" id="IPR015679">
    <property type="entry name" value="PLipase_D_fam"/>
</dbReference>
<dbReference type="InterPro" id="IPR001736">
    <property type="entry name" value="PLipase_D/transphosphatidylase"/>
</dbReference>
<dbReference type="Pfam" id="PF13091">
    <property type="entry name" value="PLDc_2"/>
    <property type="match status" value="1"/>
</dbReference>
<comment type="catalytic activity">
    <reaction evidence="1">
        <text>a 1,2-diacyl-sn-glycero-3-phosphocholine + H2O = a 1,2-diacyl-sn-glycero-3-phosphate + choline + H(+)</text>
        <dbReference type="Rhea" id="RHEA:14445"/>
        <dbReference type="ChEBI" id="CHEBI:15354"/>
        <dbReference type="ChEBI" id="CHEBI:15377"/>
        <dbReference type="ChEBI" id="CHEBI:15378"/>
        <dbReference type="ChEBI" id="CHEBI:57643"/>
        <dbReference type="ChEBI" id="CHEBI:58608"/>
        <dbReference type="EC" id="3.1.4.4"/>
    </reaction>
</comment>
<protein>
    <submittedName>
        <fullName evidence="7">Phosphatidylserine/phosphatidylglycerophosphate/ cardiolipin synthase-like enzyme</fullName>
    </submittedName>
</protein>
<feature type="domain" description="PLD phosphodiesterase" evidence="6">
    <location>
        <begin position="548"/>
        <end position="575"/>
    </location>
</feature>
<evidence type="ECO:0000256" key="3">
    <source>
        <dbReference type="ARBA" id="ARBA00022801"/>
    </source>
</evidence>
<keyword evidence="5" id="KW-0175">Coiled coil</keyword>
<evidence type="ECO:0000256" key="5">
    <source>
        <dbReference type="SAM" id="Coils"/>
    </source>
</evidence>
<evidence type="ECO:0000256" key="1">
    <source>
        <dbReference type="ARBA" id="ARBA00000798"/>
    </source>
</evidence>
<dbReference type="PANTHER" id="PTHR18896:SF76">
    <property type="entry name" value="PHOSPHOLIPASE"/>
    <property type="match status" value="1"/>
</dbReference>
<evidence type="ECO:0000313" key="7">
    <source>
        <dbReference type="EMBL" id="NYH17874.1"/>
    </source>
</evidence>
<keyword evidence="3" id="KW-0378">Hydrolase</keyword>
<dbReference type="Gene3D" id="3.30.870.10">
    <property type="entry name" value="Endonuclease Chain A"/>
    <property type="match status" value="2"/>
</dbReference>
<organism evidence="7 8">
    <name type="scientific">Paraburkholderia bryophila</name>
    <dbReference type="NCBI Taxonomy" id="420952"/>
    <lineage>
        <taxon>Bacteria</taxon>
        <taxon>Pseudomonadati</taxon>
        <taxon>Pseudomonadota</taxon>
        <taxon>Betaproteobacteria</taxon>
        <taxon>Burkholderiales</taxon>
        <taxon>Burkholderiaceae</taxon>
        <taxon>Paraburkholderia</taxon>
    </lineage>
</organism>
<evidence type="ECO:0000256" key="4">
    <source>
        <dbReference type="ARBA" id="ARBA00023098"/>
    </source>
</evidence>
<dbReference type="SMART" id="SM00155">
    <property type="entry name" value="PLDc"/>
    <property type="match status" value="2"/>
</dbReference>
<proteinExistence type="predicted"/>
<comment type="caution">
    <text evidence="7">The sequence shown here is derived from an EMBL/GenBank/DDBJ whole genome shotgun (WGS) entry which is preliminary data.</text>
</comment>
<evidence type="ECO:0000256" key="2">
    <source>
        <dbReference type="ARBA" id="ARBA00022737"/>
    </source>
</evidence>
<sequence>MAQSSKITTPLPTNQTREATLSSPWFVQKSEYAPDYGTFKPLVNGEEAFGAIYDAIVDAKHSVDIICWGFQPSMYFKRGFDNHSLPIGHLLAQKAVAGVKVRLLCWMDDTHIAEWGENNMPGNSPFLTWLKTKVPDSWVANSTLVSKDYQKDWQRELDIDWYKIANASNVTKYTISIGPKPATIPNFEFATRDFDPIERGEIAWRAWLKSNDPERGIGTKAANSGSFAFEPTHHQKMVLIDYEVPDRAFGFLMGHNMLDTYWDKDKHSYVRFDPRVGRNGLHPRQDISSRVSGPILQYMNKNFCQAWDDATGQHLEQSRDAIAKPLPLRRDFDAPVMAQILRTQSQQGKHGKRDIETMYLQAINNHTSFVYIENQYFRYKPLADKITEAAKAQFSNGRDAGSHGCLYLFAVTNSTDEGMGTGTYNTYRMLHALGRDDAMDGVTRVERTESLDAQQKELEAQLEAEQASEKRMESTGVDFTSSAVIGAMNFIQESRMRQQEIQQKLNEVKQQQQSNTNAKQKILPSEVSGLKVHVCTLVAPDSPPGKWDYVYVHAKLMIVDDAFLTLGSANINLRSMEVDSELNICVPESDKVTKPLRQRLWDLHTGGAIVSDKLDRIFTTWGDIIIKNADLQAGKTESPVASLVGFQRDSPIRTYKD</sequence>
<dbReference type="AlphaFoldDB" id="A0A7Y9WBP2"/>
<feature type="coiled-coil region" evidence="5">
    <location>
        <begin position="448"/>
        <end position="521"/>
    </location>
</feature>
<dbReference type="InterPro" id="IPR025202">
    <property type="entry name" value="PLD-like_dom"/>
</dbReference>
<dbReference type="GO" id="GO:0004630">
    <property type="term" value="F:phospholipase D activity"/>
    <property type="evidence" value="ECO:0007669"/>
    <property type="project" value="UniProtKB-EC"/>
</dbReference>
<dbReference type="PANTHER" id="PTHR18896">
    <property type="entry name" value="PHOSPHOLIPASE D"/>
    <property type="match status" value="1"/>
</dbReference>
<accession>A0A7Y9WBP2</accession>
<name>A0A7Y9WBP2_9BURK</name>
<reference evidence="7 8" key="1">
    <citation type="submission" date="2020-07" db="EMBL/GenBank/DDBJ databases">
        <title>Exploring microbial biodiversity for novel pathways involved in the catabolism of aromatic compounds derived from lignin.</title>
        <authorList>
            <person name="Elkins J."/>
        </authorList>
    </citation>
    <scope>NUCLEOTIDE SEQUENCE [LARGE SCALE GENOMIC DNA]</scope>
    <source>
        <strain evidence="7 8">H2C3B</strain>
    </source>
</reference>
<dbReference type="SUPFAM" id="SSF56024">
    <property type="entry name" value="Phospholipase D/nuclease"/>
    <property type="match status" value="2"/>
</dbReference>
<dbReference type="EMBL" id="JACCAU010000001">
    <property type="protein sequence ID" value="NYH17874.1"/>
    <property type="molecule type" value="Genomic_DNA"/>
</dbReference>
<keyword evidence="2" id="KW-0677">Repeat</keyword>
<evidence type="ECO:0000259" key="6">
    <source>
        <dbReference type="PROSITE" id="PS50035"/>
    </source>
</evidence>
<dbReference type="PROSITE" id="PS50035">
    <property type="entry name" value="PLD"/>
    <property type="match status" value="1"/>
</dbReference>
<dbReference type="GO" id="GO:0009395">
    <property type="term" value="P:phospholipid catabolic process"/>
    <property type="evidence" value="ECO:0007669"/>
    <property type="project" value="TreeGrafter"/>
</dbReference>